<reference evidence="7 8" key="1">
    <citation type="journal article" date="2020" name="Mol. Biol. Evol.">
        <title>Distinct Expression and Methylation Patterns for Genes with Different Fates following a Single Whole-Genome Duplication in Flowering Plants.</title>
        <authorList>
            <person name="Shi T."/>
            <person name="Rahmani R.S."/>
            <person name="Gugger P.F."/>
            <person name="Wang M."/>
            <person name="Li H."/>
            <person name="Zhang Y."/>
            <person name="Li Z."/>
            <person name="Wang Q."/>
            <person name="Van de Peer Y."/>
            <person name="Marchal K."/>
            <person name="Chen J."/>
        </authorList>
    </citation>
    <scope>NUCLEOTIDE SEQUENCE [LARGE SCALE GENOMIC DNA]</scope>
    <source>
        <tissue evidence="7">Leaf</tissue>
    </source>
</reference>
<dbReference type="AlphaFoldDB" id="A0A822ZSU8"/>
<feature type="signal peptide" evidence="6">
    <location>
        <begin position="1"/>
        <end position="27"/>
    </location>
</feature>
<dbReference type="PANTHER" id="PTHR31232">
    <property type="match status" value="1"/>
</dbReference>
<keyword evidence="8" id="KW-1185">Reference proteome</keyword>
<name>A0A822ZSU8_NELNU</name>
<proteinExistence type="inferred from homology"/>
<evidence type="ECO:0000313" key="7">
    <source>
        <dbReference type="EMBL" id="DAD48322.1"/>
    </source>
</evidence>
<evidence type="ECO:0000313" key="8">
    <source>
        <dbReference type="Proteomes" id="UP000607653"/>
    </source>
</evidence>
<keyword evidence="4 6" id="KW-0964">Secreted</keyword>
<protein>
    <recommendedName>
        <fullName evidence="6">S-protein homolog</fullName>
    </recommendedName>
</protein>
<evidence type="ECO:0000256" key="4">
    <source>
        <dbReference type="ARBA" id="ARBA00022525"/>
    </source>
</evidence>
<evidence type="ECO:0000256" key="6">
    <source>
        <dbReference type="RuleBase" id="RU367044"/>
    </source>
</evidence>
<dbReference type="EMBL" id="DUZY01000008">
    <property type="protein sequence ID" value="DAD48322.1"/>
    <property type="molecule type" value="Genomic_DNA"/>
</dbReference>
<evidence type="ECO:0000256" key="1">
    <source>
        <dbReference type="ARBA" id="ARBA00004613"/>
    </source>
</evidence>
<sequence length="136" mass="15911">MKIFFFTNYALVLLLLFILPISSLVSGRKHVYIMNRLGNGQSMNVHCQSGDDDLGNQVLADGDEFGWAFSTNTLGTTLFYCNVNWFKNDWFHFDAYSHERDWSRCRSECRWRVSEDGLYLHNQKNGEWEAMPLLRA</sequence>
<comment type="similarity">
    <text evidence="2 6">Belongs to the plant self-incompatibility (S1) protein family.</text>
</comment>
<dbReference type="Proteomes" id="UP000607653">
    <property type="component" value="Unassembled WGS sequence"/>
</dbReference>
<keyword evidence="3 6" id="KW-0713">Self-incompatibility</keyword>
<comment type="subcellular location">
    <subcellularLocation>
        <location evidence="1 6">Secreted</location>
    </subcellularLocation>
</comment>
<dbReference type="PANTHER" id="PTHR31232:SF18">
    <property type="entry name" value="S-PROTEIN HOMOLOG"/>
    <property type="match status" value="1"/>
</dbReference>
<evidence type="ECO:0000256" key="2">
    <source>
        <dbReference type="ARBA" id="ARBA00005581"/>
    </source>
</evidence>
<dbReference type="Pfam" id="PF05938">
    <property type="entry name" value="Self-incomp_S1"/>
    <property type="match status" value="1"/>
</dbReference>
<accession>A0A822ZSU8</accession>
<keyword evidence="5 6" id="KW-0732">Signal</keyword>
<evidence type="ECO:0000256" key="3">
    <source>
        <dbReference type="ARBA" id="ARBA00022471"/>
    </source>
</evidence>
<dbReference type="GO" id="GO:0005576">
    <property type="term" value="C:extracellular region"/>
    <property type="evidence" value="ECO:0007669"/>
    <property type="project" value="UniProtKB-SubCell"/>
</dbReference>
<feature type="chain" id="PRO_5033104573" description="S-protein homolog" evidence="6">
    <location>
        <begin position="28"/>
        <end position="136"/>
    </location>
</feature>
<comment type="caution">
    <text evidence="7">The sequence shown here is derived from an EMBL/GenBank/DDBJ whole genome shotgun (WGS) entry which is preliminary data.</text>
</comment>
<gene>
    <name evidence="7" type="ORF">HUJ06_018259</name>
</gene>
<evidence type="ECO:0000256" key="5">
    <source>
        <dbReference type="ARBA" id="ARBA00022729"/>
    </source>
</evidence>
<organism evidence="7 8">
    <name type="scientific">Nelumbo nucifera</name>
    <name type="common">Sacred lotus</name>
    <dbReference type="NCBI Taxonomy" id="4432"/>
    <lineage>
        <taxon>Eukaryota</taxon>
        <taxon>Viridiplantae</taxon>
        <taxon>Streptophyta</taxon>
        <taxon>Embryophyta</taxon>
        <taxon>Tracheophyta</taxon>
        <taxon>Spermatophyta</taxon>
        <taxon>Magnoliopsida</taxon>
        <taxon>Proteales</taxon>
        <taxon>Nelumbonaceae</taxon>
        <taxon>Nelumbo</taxon>
    </lineage>
</organism>
<dbReference type="GO" id="GO:0060320">
    <property type="term" value="P:rejection of self pollen"/>
    <property type="evidence" value="ECO:0007669"/>
    <property type="project" value="UniProtKB-KW"/>
</dbReference>
<dbReference type="InterPro" id="IPR010264">
    <property type="entry name" value="Self-incomp_S1"/>
</dbReference>